<name>A0ABV7M1H2_9GAMM</name>
<gene>
    <name evidence="1" type="ORF">ACFOEI_11585</name>
</gene>
<dbReference type="EMBL" id="JBHRUH010000016">
    <property type="protein sequence ID" value="MFC3292707.1"/>
    <property type="molecule type" value="Genomic_DNA"/>
</dbReference>
<protein>
    <submittedName>
        <fullName evidence="1">Uncharacterized protein</fullName>
    </submittedName>
</protein>
<evidence type="ECO:0000313" key="2">
    <source>
        <dbReference type="Proteomes" id="UP001595640"/>
    </source>
</evidence>
<sequence length="67" mass="7565">MTVEQMWQDPGTETTPPLLGWVFTEQWADENREATMAGYGVSEWYAFTLQKLVPGAWCLVPGACVLR</sequence>
<organism evidence="1 2">
    <name type="scientific">Modicisalibacter luteus</name>
    <dbReference type="NCBI Taxonomy" id="453962"/>
    <lineage>
        <taxon>Bacteria</taxon>
        <taxon>Pseudomonadati</taxon>
        <taxon>Pseudomonadota</taxon>
        <taxon>Gammaproteobacteria</taxon>
        <taxon>Oceanospirillales</taxon>
        <taxon>Halomonadaceae</taxon>
        <taxon>Modicisalibacter</taxon>
    </lineage>
</organism>
<dbReference type="Proteomes" id="UP001595640">
    <property type="component" value="Unassembled WGS sequence"/>
</dbReference>
<keyword evidence="2" id="KW-1185">Reference proteome</keyword>
<feature type="non-terminal residue" evidence="1">
    <location>
        <position position="1"/>
    </location>
</feature>
<evidence type="ECO:0000313" key="1">
    <source>
        <dbReference type="EMBL" id="MFC3292707.1"/>
    </source>
</evidence>
<accession>A0ABV7M1H2</accession>
<comment type="caution">
    <text evidence="1">The sequence shown here is derived from an EMBL/GenBank/DDBJ whole genome shotgun (WGS) entry which is preliminary data.</text>
</comment>
<proteinExistence type="predicted"/>
<reference evidence="2" key="1">
    <citation type="journal article" date="2019" name="Int. J. Syst. Evol. Microbiol.">
        <title>The Global Catalogue of Microorganisms (GCM) 10K type strain sequencing project: providing services to taxonomists for standard genome sequencing and annotation.</title>
        <authorList>
            <consortium name="The Broad Institute Genomics Platform"/>
            <consortium name="The Broad Institute Genome Sequencing Center for Infectious Disease"/>
            <person name="Wu L."/>
            <person name="Ma J."/>
        </authorList>
    </citation>
    <scope>NUCLEOTIDE SEQUENCE [LARGE SCALE GENOMIC DNA]</scope>
    <source>
        <strain evidence="2">KCTC 12847</strain>
    </source>
</reference>